<dbReference type="STRING" id="669874.A0A1E4TX22"/>
<dbReference type="Pfam" id="PF01979">
    <property type="entry name" value="Amidohydro_1"/>
    <property type="match status" value="1"/>
</dbReference>
<dbReference type="GO" id="GO:0016810">
    <property type="term" value="F:hydrolase activity, acting on carbon-nitrogen (but not peptide) bonds"/>
    <property type="evidence" value="ECO:0007669"/>
    <property type="project" value="InterPro"/>
</dbReference>
<dbReference type="InterPro" id="IPR032466">
    <property type="entry name" value="Metal_Hydrolase"/>
</dbReference>
<dbReference type="SUPFAM" id="SSF51338">
    <property type="entry name" value="Composite domain of metallo-dependent hydrolases"/>
    <property type="match status" value="2"/>
</dbReference>
<keyword evidence="3" id="KW-1185">Reference proteome</keyword>
<dbReference type="SUPFAM" id="SSF51556">
    <property type="entry name" value="Metallo-dependent hydrolases"/>
    <property type="match status" value="1"/>
</dbReference>
<accession>A0A1E4TX22</accession>
<reference evidence="3" key="1">
    <citation type="submission" date="2016-05" db="EMBL/GenBank/DDBJ databases">
        <title>Comparative genomics of biotechnologically important yeasts.</title>
        <authorList>
            <consortium name="DOE Joint Genome Institute"/>
            <person name="Riley R."/>
            <person name="Haridas S."/>
            <person name="Wolfe K.H."/>
            <person name="Lopes M.R."/>
            <person name="Hittinger C.T."/>
            <person name="Goker M."/>
            <person name="Salamov A."/>
            <person name="Wisecaver J."/>
            <person name="Long T.M."/>
            <person name="Aerts A.L."/>
            <person name="Barry K."/>
            <person name="Choi C."/>
            <person name="Clum A."/>
            <person name="Coughlan A.Y."/>
            <person name="Deshpande S."/>
            <person name="Douglass A.P."/>
            <person name="Hanson S.J."/>
            <person name="Klenk H.-P."/>
            <person name="Labutti K."/>
            <person name="Lapidus A."/>
            <person name="Lindquist E."/>
            <person name="Lipzen A."/>
            <person name="Meier-Kolthoff J.P."/>
            <person name="Ohm R.A."/>
            <person name="Otillar R.P."/>
            <person name="Pangilinan J."/>
            <person name="Peng Y."/>
            <person name="Rokas A."/>
            <person name="Rosa C.A."/>
            <person name="Scheuner C."/>
            <person name="Sibirny A.A."/>
            <person name="Slot J.C."/>
            <person name="Stielow J.B."/>
            <person name="Sun H."/>
            <person name="Kurtzman C.P."/>
            <person name="Blackwell M."/>
            <person name="Grigoriev I.V."/>
            <person name="Jeffries T.W."/>
        </authorList>
    </citation>
    <scope>NUCLEOTIDE SEQUENCE [LARGE SCALE GENOMIC DNA]</scope>
    <source>
        <strain evidence="3">NRRL Y-2460</strain>
    </source>
</reference>
<dbReference type="InterPro" id="IPR057744">
    <property type="entry name" value="OTAase-like"/>
</dbReference>
<dbReference type="OrthoDB" id="5595695at2759"/>
<evidence type="ECO:0000313" key="3">
    <source>
        <dbReference type="Proteomes" id="UP000094236"/>
    </source>
</evidence>
<dbReference type="AlphaFoldDB" id="A0A1E4TX22"/>
<dbReference type="EMBL" id="KV454013">
    <property type="protein sequence ID" value="ODV96281.1"/>
    <property type="molecule type" value="Genomic_DNA"/>
</dbReference>
<gene>
    <name evidence="2" type="ORF">PACTADRAFT_85076</name>
</gene>
<dbReference type="PANTHER" id="PTHR43135">
    <property type="entry name" value="ALPHA-D-RIBOSE 1-METHYLPHOSPHONATE 5-TRIPHOSPHATE DIPHOSPHATASE"/>
    <property type="match status" value="1"/>
</dbReference>
<feature type="domain" description="Amidohydrolase-related" evidence="1">
    <location>
        <begin position="112"/>
        <end position="464"/>
    </location>
</feature>
<name>A0A1E4TX22_PACTA</name>
<dbReference type="Gene3D" id="3.20.20.140">
    <property type="entry name" value="Metal-dependent hydrolases"/>
    <property type="match status" value="1"/>
</dbReference>
<evidence type="ECO:0000259" key="1">
    <source>
        <dbReference type="Pfam" id="PF01979"/>
    </source>
</evidence>
<proteinExistence type="predicted"/>
<dbReference type="PANTHER" id="PTHR43135:SF3">
    <property type="entry name" value="ALPHA-D-RIBOSE 1-METHYLPHOSPHONATE 5-TRIPHOSPHATE DIPHOSPHATASE"/>
    <property type="match status" value="1"/>
</dbReference>
<dbReference type="InterPro" id="IPR006680">
    <property type="entry name" value="Amidohydro-rel"/>
</dbReference>
<dbReference type="InterPro" id="IPR011059">
    <property type="entry name" value="Metal-dep_hydrolase_composite"/>
</dbReference>
<protein>
    <recommendedName>
        <fullName evidence="1">Amidohydrolase-related domain-containing protein</fullName>
    </recommendedName>
</protein>
<organism evidence="2 3">
    <name type="scientific">Pachysolen tannophilus NRRL Y-2460</name>
    <dbReference type="NCBI Taxonomy" id="669874"/>
    <lineage>
        <taxon>Eukaryota</taxon>
        <taxon>Fungi</taxon>
        <taxon>Dikarya</taxon>
        <taxon>Ascomycota</taxon>
        <taxon>Saccharomycotina</taxon>
        <taxon>Pichiomycetes</taxon>
        <taxon>Pachysolenaceae</taxon>
        <taxon>Pachysolen</taxon>
    </lineage>
</organism>
<dbReference type="InterPro" id="IPR051781">
    <property type="entry name" value="Metallo-dep_Hydrolase"/>
</dbReference>
<dbReference type="CDD" id="cd01299">
    <property type="entry name" value="Met_dep_hydrolase_A"/>
    <property type="match status" value="1"/>
</dbReference>
<evidence type="ECO:0000313" key="2">
    <source>
        <dbReference type="EMBL" id="ODV96281.1"/>
    </source>
</evidence>
<dbReference type="Proteomes" id="UP000094236">
    <property type="component" value="Unassembled WGS sequence"/>
</dbReference>
<dbReference type="Gene3D" id="2.30.40.10">
    <property type="entry name" value="Urease, subunit C, domain 1"/>
    <property type="match status" value="1"/>
</dbReference>
<sequence>MTCSNCFSNVPPIDTNERVNKDYEKLINPWKLPGAKKFIFKNVSVIDTVNEAVISNVDVVTENGVIAEVLTTGTATSLSQDYLMVDDDLHRQPTSSTVNSDDCTVVDCSGKFLCPGLFDAHVHITSVQGEPDLTKLNTMPKDIALLRIGHNAEAMLSRGFTTVRDCAGAGFYVKDAIDKGIIHGPRLFRAGNAISQTGGHGDFRPADLPGQAYESCLCHLNLLGTVVDGVPDCLKATREQLRMGADFIKIMGSGGVASPTDKLTNTQFIEEEIQSIVKVAESYGTFVTAHAYSPAAMKHCILNGVKGIEHGNFLDDETAKLMVSKNCYLTPTLITYKIMASDQFKSFLTEGSREKNYQVLEAGLQSLLTAKKNGVKICYGSDLLGSLVGYQTGEFFLRAKVLNPGEILKSATVTPAEMMGWGDKIGQIKQGYIADMILLDSNPLVDVTVLDEPEKYLLFVMKDGLIFKSFWDNLRPDV</sequence>